<evidence type="ECO:0000313" key="2">
    <source>
        <dbReference type="Proteomes" id="UP001595906"/>
    </source>
</evidence>
<comment type="caution">
    <text evidence="1">The sequence shown here is derived from an EMBL/GenBank/DDBJ whole genome shotgun (WGS) entry which is preliminary data.</text>
</comment>
<name>A0ABV8PW61_9BACT</name>
<evidence type="ECO:0008006" key="3">
    <source>
        <dbReference type="Google" id="ProtNLM"/>
    </source>
</evidence>
<sequence length="106" mass="12185">MAETAKERLVQFIENEGITINQFCIKNNFSNSFFNNKSAIGSDKLLNIFRNYPVLNMDWVITGRGEMILKNGTENNEWKEKYYECLEKYNACLEGKIGTESLGKTA</sequence>
<accession>A0ABV8PW61</accession>
<reference evidence="2" key="1">
    <citation type="journal article" date="2019" name="Int. J. Syst. Evol. Microbiol.">
        <title>The Global Catalogue of Microorganisms (GCM) 10K type strain sequencing project: providing services to taxonomists for standard genome sequencing and annotation.</title>
        <authorList>
            <consortium name="The Broad Institute Genomics Platform"/>
            <consortium name="The Broad Institute Genome Sequencing Center for Infectious Disease"/>
            <person name="Wu L."/>
            <person name="Ma J."/>
        </authorList>
    </citation>
    <scope>NUCLEOTIDE SEQUENCE [LARGE SCALE GENOMIC DNA]</scope>
    <source>
        <strain evidence="2">CECT 8010</strain>
    </source>
</reference>
<gene>
    <name evidence="1" type="ORF">ACFOW1_09665</name>
</gene>
<protein>
    <recommendedName>
        <fullName evidence="3">XRE family transcriptional regulator</fullName>
    </recommendedName>
</protein>
<dbReference type="EMBL" id="JBHSDC010000018">
    <property type="protein sequence ID" value="MFC4232158.1"/>
    <property type="molecule type" value="Genomic_DNA"/>
</dbReference>
<keyword evidence="2" id="KW-1185">Reference proteome</keyword>
<proteinExistence type="predicted"/>
<evidence type="ECO:0000313" key="1">
    <source>
        <dbReference type="EMBL" id="MFC4232158.1"/>
    </source>
</evidence>
<dbReference type="RefSeq" id="WP_379013905.1">
    <property type="nucleotide sequence ID" value="NZ_JBHSDC010000018.1"/>
</dbReference>
<dbReference type="Proteomes" id="UP001595906">
    <property type="component" value="Unassembled WGS sequence"/>
</dbReference>
<organism evidence="1 2">
    <name type="scientific">Parasediminibacterium paludis</name>
    <dbReference type="NCBI Taxonomy" id="908966"/>
    <lineage>
        <taxon>Bacteria</taxon>
        <taxon>Pseudomonadati</taxon>
        <taxon>Bacteroidota</taxon>
        <taxon>Chitinophagia</taxon>
        <taxon>Chitinophagales</taxon>
        <taxon>Chitinophagaceae</taxon>
        <taxon>Parasediminibacterium</taxon>
    </lineage>
</organism>